<evidence type="ECO:0000256" key="1">
    <source>
        <dbReference type="ARBA" id="ARBA00004609"/>
    </source>
</evidence>
<keyword evidence="7" id="KW-0325">Glycoprotein</keyword>
<name>G1QBK3_MYOLU</name>
<dbReference type="GO" id="GO:0035036">
    <property type="term" value="P:sperm-egg recognition"/>
    <property type="evidence" value="ECO:0007669"/>
    <property type="project" value="TreeGrafter"/>
</dbReference>
<evidence type="ECO:0000256" key="7">
    <source>
        <dbReference type="ARBA" id="ARBA00023180"/>
    </source>
</evidence>
<keyword evidence="5" id="KW-0472">Membrane</keyword>
<dbReference type="OrthoDB" id="9795287at2759"/>
<proteinExistence type="predicted"/>
<gene>
    <name evidence="10" type="primary">LOC102418835</name>
</gene>
<keyword evidence="11" id="KW-1185">Reference proteome</keyword>
<reference evidence="10" key="2">
    <citation type="submission" date="2025-08" db="UniProtKB">
        <authorList>
            <consortium name="Ensembl"/>
        </authorList>
    </citation>
    <scope>IDENTIFICATION</scope>
</reference>
<keyword evidence="2" id="KW-1003">Cell membrane</keyword>
<evidence type="ECO:0000256" key="2">
    <source>
        <dbReference type="ARBA" id="ARBA00022475"/>
    </source>
</evidence>
<evidence type="ECO:0000256" key="3">
    <source>
        <dbReference type="ARBA" id="ARBA00022622"/>
    </source>
</evidence>
<dbReference type="KEGG" id="mlf:102418835"/>
<dbReference type="HOGENOM" id="CLU_163755_0_0_1"/>
<dbReference type="SUPFAM" id="SSF57302">
    <property type="entry name" value="Snake toxin-like"/>
    <property type="match status" value="1"/>
</dbReference>
<dbReference type="GO" id="GO:0005886">
    <property type="term" value="C:plasma membrane"/>
    <property type="evidence" value="ECO:0007669"/>
    <property type="project" value="UniProtKB-SubCell"/>
</dbReference>
<organism evidence="10 11">
    <name type="scientific">Myotis lucifugus</name>
    <name type="common">Little brown bat</name>
    <dbReference type="NCBI Taxonomy" id="59463"/>
    <lineage>
        <taxon>Eukaryota</taxon>
        <taxon>Metazoa</taxon>
        <taxon>Chordata</taxon>
        <taxon>Craniata</taxon>
        <taxon>Vertebrata</taxon>
        <taxon>Euteleostomi</taxon>
        <taxon>Mammalia</taxon>
        <taxon>Eutheria</taxon>
        <taxon>Laurasiatheria</taxon>
        <taxon>Chiroptera</taxon>
        <taxon>Yangochiroptera</taxon>
        <taxon>Vespertilionidae</taxon>
        <taxon>Myotis</taxon>
    </lineage>
</organism>
<feature type="signal peptide" evidence="9">
    <location>
        <begin position="1"/>
        <end position="21"/>
    </location>
</feature>
<keyword evidence="8" id="KW-0449">Lipoprotein</keyword>
<dbReference type="InParanoid" id="G1QBK3"/>
<dbReference type="GeneID" id="102418835"/>
<accession>G1QBK3</accession>
<evidence type="ECO:0000256" key="4">
    <source>
        <dbReference type="ARBA" id="ARBA00022729"/>
    </source>
</evidence>
<protein>
    <recommendedName>
        <fullName evidence="12">Sperm acrosome associated 4</fullName>
    </recommendedName>
</protein>
<evidence type="ECO:0000256" key="9">
    <source>
        <dbReference type="SAM" id="SignalP"/>
    </source>
</evidence>
<keyword evidence="6" id="KW-1015">Disulfide bond</keyword>
<dbReference type="InterPro" id="IPR045860">
    <property type="entry name" value="Snake_toxin-like_sf"/>
</dbReference>
<reference evidence="10 11" key="1">
    <citation type="journal article" date="2011" name="Nature">
        <title>A high-resolution map of human evolutionary constraint using 29 mammals.</title>
        <authorList>
            <person name="Lindblad-Toh K."/>
            <person name="Garber M."/>
            <person name="Zuk O."/>
            <person name="Lin M.F."/>
            <person name="Parker B.J."/>
            <person name="Washietl S."/>
            <person name="Kheradpour P."/>
            <person name="Ernst J."/>
            <person name="Jordan G."/>
            <person name="Mauceli E."/>
            <person name="Ward L.D."/>
            <person name="Lowe C.B."/>
            <person name="Holloway A.K."/>
            <person name="Clamp M."/>
            <person name="Gnerre S."/>
            <person name="Alfoldi J."/>
            <person name="Beal K."/>
            <person name="Chang J."/>
            <person name="Clawson H."/>
            <person name="Cuff J."/>
            <person name="Di Palma F."/>
            <person name="Fitzgerald S."/>
            <person name="Flicek P."/>
            <person name="Guttman M."/>
            <person name="Hubisz M.J."/>
            <person name="Jaffe D.B."/>
            <person name="Jungreis I."/>
            <person name="Kent W.J."/>
            <person name="Kostka D."/>
            <person name="Lara M."/>
            <person name="Martins A.L."/>
            <person name="Massingham T."/>
            <person name="Moltke I."/>
            <person name="Raney B.J."/>
            <person name="Rasmussen M.D."/>
            <person name="Robinson J."/>
            <person name="Stark A."/>
            <person name="Vilella A.J."/>
            <person name="Wen J."/>
            <person name="Xie X."/>
            <person name="Zody M.C."/>
            <person name="Baldwin J."/>
            <person name="Bloom T."/>
            <person name="Chin C.W."/>
            <person name="Heiman D."/>
            <person name="Nicol R."/>
            <person name="Nusbaum C."/>
            <person name="Young S."/>
            <person name="Wilkinson J."/>
            <person name="Worley K.C."/>
            <person name="Kovar C.L."/>
            <person name="Muzny D.M."/>
            <person name="Gibbs R.A."/>
            <person name="Cree A."/>
            <person name="Dihn H.H."/>
            <person name="Fowler G."/>
            <person name="Jhangiani S."/>
            <person name="Joshi V."/>
            <person name="Lee S."/>
            <person name="Lewis L.R."/>
            <person name="Nazareth L.V."/>
            <person name="Okwuonu G."/>
            <person name="Santibanez J."/>
            <person name="Warren W.C."/>
            <person name="Mardis E.R."/>
            <person name="Weinstock G.M."/>
            <person name="Wilson R.K."/>
            <person name="Delehaunty K."/>
            <person name="Dooling D."/>
            <person name="Fronik C."/>
            <person name="Fulton L."/>
            <person name="Fulton B."/>
            <person name="Graves T."/>
            <person name="Minx P."/>
            <person name="Sodergren E."/>
            <person name="Birney E."/>
            <person name="Margulies E.H."/>
            <person name="Herrero J."/>
            <person name="Green E.D."/>
            <person name="Haussler D."/>
            <person name="Siepel A."/>
            <person name="Goldman N."/>
            <person name="Pollard K.S."/>
            <person name="Pedersen J.S."/>
            <person name="Lander E.S."/>
            <person name="Kellis M."/>
        </authorList>
    </citation>
    <scope>NUCLEOTIDE SEQUENCE [LARGE SCALE GENOMIC DNA]</scope>
</reference>
<dbReference type="EMBL" id="AAPE02010567">
    <property type="status" value="NOT_ANNOTATED_CDS"/>
    <property type="molecule type" value="Genomic_DNA"/>
</dbReference>
<evidence type="ECO:0000256" key="8">
    <source>
        <dbReference type="ARBA" id="ARBA00023288"/>
    </source>
</evidence>
<dbReference type="GO" id="GO:0098552">
    <property type="term" value="C:side of membrane"/>
    <property type="evidence" value="ECO:0007669"/>
    <property type="project" value="UniProtKB-KW"/>
</dbReference>
<feature type="chain" id="PRO_5003419833" description="Sperm acrosome associated 4" evidence="9">
    <location>
        <begin position="22"/>
        <end position="124"/>
    </location>
</feature>
<evidence type="ECO:0000256" key="6">
    <source>
        <dbReference type="ARBA" id="ARBA00023157"/>
    </source>
</evidence>
<sequence length="124" mass="13464">MVLGWLLLLVMALPLLRPGAMDCIFCELTDSFNYPGIPMTCGDDKECFMGEGMAPGLGPIINRGTMDISSYRRLEEPVTYQSITYSLTFTCHYGELCNRAPTPAGSLKAAATCLALGVLLLLIH</sequence>
<dbReference type="InterPro" id="IPR046354">
    <property type="entry name" value="SPACA4/Bouncer"/>
</dbReference>
<evidence type="ECO:0008006" key="12">
    <source>
        <dbReference type="Google" id="ProtNLM"/>
    </source>
</evidence>
<dbReference type="PANTHER" id="PTHR47613:SF1">
    <property type="entry name" value="SPERM ACROSOME MEMBRANE-ASSOCIATED PROTEIN 4"/>
    <property type="match status" value="1"/>
</dbReference>
<comment type="subcellular location">
    <subcellularLocation>
        <location evidence="1">Cell membrane</location>
        <topology evidence="1">Lipid-anchor</topology>
        <topology evidence="1">GPI-anchor</topology>
    </subcellularLocation>
</comment>
<keyword evidence="4 9" id="KW-0732">Signal</keyword>
<evidence type="ECO:0000256" key="5">
    <source>
        <dbReference type="ARBA" id="ARBA00023136"/>
    </source>
</evidence>
<dbReference type="PANTHER" id="PTHR47613">
    <property type="entry name" value="SPERM ACROSOME MEMBRANE-ASSOCIATED PROTEIN 4"/>
    <property type="match status" value="1"/>
</dbReference>
<keyword evidence="3" id="KW-0336">GPI-anchor</keyword>
<dbReference type="Proteomes" id="UP000001074">
    <property type="component" value="Unassembled WGS sequence"/>
</dbReference>
<reference evidence="10" key="3">
    <citation type="submission" date="2025-09" db="UniProtKB">
        <authorList>
            <consortium name="Ensembl"/>
        </authorList>
    </citation>
    <scope>IDENTIFICATION</scope>
</reference>
<evidence type="ECO:0000313" key="10">
    <source>
        <dbReference type="Ensembl" id="ENSMLUP00000021086.1"/>
    </source>
</evidence>
<dbReference type="GeneTree" id="ENSGT00510000049347"/>
<dbReference type="AlphaFoldDB" id="G1QBK3"/>
<dbReference type="Ensembl" id="ENSMLUT00000024726.1">
    <property type="protein sequence ID" value="ENSMLUP00000021086.1"/>
    <property type="gene ID" value="ENSMLUG00000024156.1"/>
</dbReference>
<evidence type="ECO:0000313" key="11">
    <source>
        <dbReference type="Proteomes" id="UP000001074"/>
    </source>
</evidence>
<dbReference type="eggNOG" id="ENOG502S5P1">
    <property type="taxonomic scope" value="Eukaryota"/>
</dbReference>
<dbReference type="RefSeq" id="XP_006085755.1">
    <property type="nucleotide sequence ID" value="XM_006085693.1"/>
</dbReference>